<evidence type="ECO:0000313" key="2">
    <source>
        <dbReference type="EMBL" id="MPM83110.1"/>
    </source>
</evidence>
<protein>
    <submittedName>
        <fullName evidence="2">Uncharacterized protein</fullName>
    </submittedName>
</protein>
<name>A0A645D0R6_9ZZZZ</name>
<accession>A0A645D0R6</accession>
<reference evidence="2" key="1">
    <citation type="submission" date="2019-08" db="EMBL/GenBank/DDBJ databases">
        <authorList>
            <person name="Kucharzyk K."/>
            <person name="Murdoch R.W."/>
            <person name="Higgins S."/>
            <person name="Loffler F."/>
        </authorList>
    </citation>
    <scope>NUCLEOTIDE SEQUENCE</scope>
</reference>
<comment type="caution">
    <text evidence="2">The sequence shown here is derived from an EMBL/GenBank/DDBJ whole genome shotgun (WGS) entry which is preliminary data.</text>
</comment>
<dbReference type="AlphaFoldDB" id="A0A645D0R6"/>
<organism evidence="2">
    <name type="scientific">bioreactor metagenome</name>
    <dbReference type="NCBI Taxonomy" id="1076179"/>
    <lineage>
        <taxon>unclassified sequences</taxon>
        <taxon>metagenomes</taxon>
        <taxon>ecological metagenomes</taxon>
    </lineage>
</organism>
<feature type="region of interest" description="Disordered" evidence="1">
    <location>
        <begin position="137"/>
        <end position="163"/>
    </location>
</feature>
<feature type="region of interest" description="Disordered" evidence="1">
    <location>
        <begin position="1"/>
        <end position="22"/>
    </location>
</feature>
<gene>
    <name evidence="2" type="ORF">SDC9_130173</name>
</gene>
<proteinExistence type="predicted"/>
<evidence type="ECO:0000256" key="1">
    <source>
        <dbReference type="SAM" id="MobiDB-lite"/>
    </source>
</evidence>
<sequence length="163" mass="17592">MATGFMHHGPSGLAGKQDRHGSRRTFRCVKHEKSPSQRLFSDFQGGNLPEKIGTAKGKGLGLVACLQHSSLLHHHFHAEKGVLPPVPSKGILAVEHCETPAGCLKMHGNLLHPHRAVSDPSVNIPEKGKVRRSQGFFHADHPDIAPPAGRKKETAIRGGPIET</sequence>
<dbReference type="EMBL" id="VSSQ01031994">
    <property type="protein sequence ID" value="MPM83110.1"/>
    <property type="molecule type" value="Genomic_DNA"/>
</dbReference>